<comment type="caution">
    <text evidence="11">The sequence shown here is derived from an EMBL/GenBank/DDBJ whole genome shotgun (WGS) entry which is preliminary data.</text>
</comment>
<dbReference type="InterPro" id="IPR002167">
    <property type="entry name" value="GDC-like"/>
</dbReference>
<comment type="similarity">
    <text evidence="2 10">Belongs to the mitochondrial carrier (TC 2.A.29) family.</text>
</comment>
<dbReference type="PROSITE" id="PS50920">
    <property type="entry name" value="SOLCAR"/>
    <property type="match status" value="3"/>
</dbReference>
<keyword evidence="12" id="KW-1185">Reference proteome</keyword>
<dbReference type="GO" id="GO:0005743">
    <property type="term" value="C:mitochondrial inner membrane"/>
    <property type="evidence" value="ECO:0007669"/>
    <property type="project" value="UniProtKB-SubCell"/>
</dbReference>
<evidence type="ECO:0000313" key="12">
    <source>
        <dbReference type="Proteomes" id="UP000288716"/>
    </source>
</evidence>
<comment type="subcellular location">
    <subcellularLocation>
        <location evidence="1">Mitochondrion inner membrane</location>
        <topology evidence="1">Multi-pass membrane protein</topology>
    </subcellularLocation>
</comment>
<evidence type="ECO:0000256" key="9">
    <source>
        <dbReference type="PROSITE-ProRule" id="PRU00282"/>
    </source>
</evidence>
<keyword evidence="4 9" id="KW-0812">Transmembrane</keyword>
<proteinExistence type="inferred from homology"/>
<dbReference type="STRING" id="299467.A0A443SPT2"/>
<feature type="repeat" description="Solcar" evidence="9">
    <location>
        <begin position="241"/>
        <end position="328"/>
    </location>
</feature>
<evidence type="ECO:0000256" key="6">
    <source>
        <dbReference type="ARBA" id="ARBA00022792"/>
    </source>
</evidence>
<name>A0A443SPT2_9ACAR</name>
<dbReference type="PANTHER" id="PTHR24089">
    <property type="entry name" value="SOLUTE CARRIER FAMILY 25"/>
    <property type="match status" value="1"/>
</dbReference>
<feature type="repeat" description="Solcar" evidence="9">
    <location>
        <begin position="9"/>
        <end position="95"/>
    </location>
</feature>
<dbReference type="Pfam" id="PF00153">
    <property type="entry name" value="Mito_carr"/>
    <property type="match status" value="3"/>
</dbReference>
<keyword evidence="3 10" id="KW-0813">Transport</keyword>
<keyword evidence="8 9" id="KW-0472">Membrane</keyword>
<dbReference type="EMBL" id="NCKV01000869">
    <property type="protein sequence ID" value="RWS29538.1"/>
    <property type="molecule type" value="Genomic_DNA"/>
</dbReference>
<evidence type="ECO:0000256" key="4">
    <source>
        <dbReference type="ARBA" id="ARBA00022692"/>
    </source>
</evidence>
<evidence type="ECO:0000256" key="10">
    <source>
        <dbReference type="RuleBase" id="RU000488"/>
    </source>
</evidence>
<evidence type="ECO:0000256" key="5">
    <source>
        <dbReference type="ARBA" id="ARBA00022737"/>
    </source>
</evidence>
<dbReference type="SUPFAM" id="SSF103506">
    <property type="entry name" value="Mitochondrial carrier"/>
    <property type="match status" value="1"/>
</dbReference>
<dbReference type="Gene3D" id="1.50.40.10">
    <property type="entry name" value="Mitochondrial carrier domain"/>
    <property type="match status" value="1"/>
</dbReference>
<keyword evidence="5" id="KW-0677">Repeat</keyword>
<reference evidence="11 12" key="1">
    <citation type="journal article" date="2018" name="Gigascience">
        <title>Genomes of trombidid mites reveal novel predicted allergens and laterally-transferred genes associated with secondary metabolism.</title>
        <authorList>
            <person name="Dong X."/>
            <person name="Chaisiri K."/>
            <person name="Xia D."/>
            <person name="Armstrong S.D."/>
            <person name="Fang Y."/>
            <person name="Donnelly M.J."/>
            <person name="Kadowaki T."/>
            <person name="McGarry J.W."/>
            <person name="Darby A.C."/>
            <person name="Makepeace B.L."/>
        </authorList>
    </citation>
    <scope>NUCLEOTIDE SEQUENCE [LARGE SCALE GENOMIC DNA]</scope>
    <source>
        <strain evidence="11">UoL-UT</strain>
    </source>
</reference>
<sequence length="337" mass="37188">MTTEKHNIVFVAKSFVAGGVAGMTSKTTVAPLDRIKILLQAHNSHYKHYGVVSGLKRIIENENVSGLYRGNGAQMVRIFPYAAVQFLSFEVYKKFTTKSFGSNSSANHGLKFLSGSMAGVTAAVTTYPLDLVRARLAFRVSIPTTDSAAVVGQQRSRIVSTIVNVIRNEGGISALYKGLTPTVLGMIPYSGFSFYCFERLKYMLLQYCPTTCGNKHKDKIALNVPSKLMCGGVAGMRFTFSTTLKRNNLGAIAQTFSYPLDVARRRMQLSMLTPETQKYSKGLFATLTLTYREHGIVRGLYRGMTVNYIRAIPMVAVSFSTYELMKQFMGLDTGIDT</sequence>
<dbReference type="Proteomes" id="UP000288716">
    <property type="component" value="Unassembled WGS sequence"/>
</dbReference>
<dbReference type="AlphaFoldDB" id="A0A443SPT2"/>
<evidence type="ECO:0000256" key="1">
    <source>
        <dbReference type="ARBA" id="ARBA00004448"/>
    </source>
</evidence>
<keyword evidence="6" id="KW-0999">Mitochondrion inner membrane</keyword>
<feature type="repeat" description="Solcar" evidence="9">
    <location>
        <begin position="106"/>
        <end position="203"/>
    </location>
</feature>
<protein>
    <submittedName>
        <fullName evidence="11">Solute carrier protein-like protein</fullName>
    </submittedName>
</protein>
<gene>
    <name evidence="11" type="ORF">B4U80_05590</name>
</gene>
<evidence type="ECO:0000256" key="3">
    <source>
        <dbReference type="ARBA" id="ARBA00022448"/>
    </source>
</evidence>
<dbReference type="InterPro" id="IPR023395">
    <property type="entry name" value="MCP_dom_sf"/>
</dbReference>
<accession>A0A443SPT2</accession>
<dbReference type="PRINTS" id="PR00926">
    <property type="entry name" value="MITOCARRIER"/>
</dbReference>
<dbReference type="InterPro" id="IPR002067">
    <property type="entry name" value="MCP"/>
</dbReference>
<keyword evidence="7" id="KW-0496">Mitochondrion</keyword>
<evidence type="ECO:0000256" key="2">
    <source>
        <dbReference type="ARBA" id="ARBA00006375"/>
    </source>
</evidence>
<organism evidence="11 12">
    <name type="scientific">Leptotrombidium deliense</name>
    <dbReference type="NCBI Taxonomy" id="299467"/>
    <lineage>
        <taxon>Eukaryota</taxon>
        <taxon>Metazoa</taxon>
        <taxon>Ecdysozoa</taxon>
        <taxon>Arthropoda</taxon>
        <taxon>Chelicerata</taxon>
        <taxon>Arachnida</taxon>
        <taxon>Acari</taxon>
        <taxon>Acariformes</taxon>
        <taxon>Trombidiformes</taxon>
        <taxon>Prostigmata</taxon>
        <taxon>Anystina</taxon>
        <taxon>Parasitengona</taxon>
        <taxon>Trombiculoidea</taxon>
        <taxon>Trombiculidae</taxon>
        <taxon>Leptotrombidium</taxon>
    </lineage>
</organism>
<dbReference type="PRINTS" id="PR00928">
    <property type="entry name" value="GRAVESDC"/>
</dbReference>
<evidence type="ECO:0000256" key="8">
    <source>
        <dbReference type="ARBA" id="ARBA00023136"/>
    </source>
</evidence>
<dbReference type="GO" id="GO:0055085">
    <property type="term" value="P:transmembrane transport"/>
    <property type="evidence" value="ECO:0007669"/>
    <property type="project" value="InterPro"/>
</dbReference>
<dbReference type="InterPro" id="IPR018108">
    <property type="entry name" value="MCP_transmembrane"/>
</dbReference>
<dbReference type="OrthoDB" id="270584at2759"/>
<evidence type="ECO:0000256" key="7">
    <source>
        <dbReference type="ARBA" id="ARBA00023128"/>
    </source>
</evidence>
<dbReference type="VEuPathDB" id="VectorBase:LDEU002504"/>
<evidence type="ECO:0000313" key="11">
    <source>
        <dbReference type="EMBL" id="RWS29538.1"/>
    </source>
</evidence>